<dbReference type="SMART" id="SM00422">
    <property type="entry name" value="HTH_MERR"/>
    <property type="match status" value="1"/>
</dbReference>
<comment type="caution">
    <text evidence="6">The sequence shown here is derived from an EMBL/GenBank/DDBJ whole genome shotgun (WGS) entry which is preliminary data.</text>
</comment>
<dbReference type="Gene3D" id="1.10.1660.10">
    <property type="match status" value="1"/>
</dbReference>
<keyword evidence="7" id="KW-1185">Reference proteome</keyword>
<evidence type="ECO:0000313" key="7">
    <source>
        <dbReference type="Proteomes" id="UP000538147"/>
    </source>
</evidence>
<dbReference type="InterPro" id="IPR009061">
    <property type="entry name" value="DNA-bd_dom_put_sf"/>
</dbReference>
<dbReference type="PROSITE" id="PS50937">
    <property type="entry name" value="HTH_MERR_2"/>
    <property type="match status" value="1"/>
</dbReference>
<keyword evidence="4" id="KW-0175">Coiled coil</keyword>
<protein>
    <submittedName>
        <fullName evidence="6">Cu(I)-responsive transcriptional regulator</fullName>
    </submittedName>
</protein>
<keyword evidence="2" id="KW-0238">DNA-binding</keyword>
<dbReference type="PRINTS" id="PR00040">
    <property type="entry name" value="HTHMERR"/>
</dbReference>
<dbReference type="PROSITE" id="PS00552">
    <property type="entry name" value="HTH_MERR_1"/>
    <property type="match status" value="1"/>
</dbReference>
<dbReference type="InterPro" id="IPR000551">
    <property type="entry name" value="MerR-type_HTH_dom"/>
</dbReference>
<feature type="domain" description="HTH merR-type" evidence="5">
    <location>
        <begin position="1"/>
        <end position="69"/>
    </location>
</feature>
<dbReference type="InterPro" id="IPR015358">
    <property type="entry name" value="Tscrpt_reg_MerR_DNA-bd"/>
</dbReference>
<evidence type="ECO:0000259" key="5">
    <source>
        <dbReference type="PROSITE" id="PS50937"/>
    </source>
</evidence>
<dbReference type="PANTHER" id="PTHR30204:SF94">
    <property type="entry name" value="HEAVY METAL-DEPENDENT TRANSCRIPTIONAL REGULATOR HI_0293-RELATED"/>
    <property type="match status" value="1"/>
</dbReference>
<organism evidence="6 7">
    <name type="scientific">Polymorphobacter multimanifer</name>
    <dbReference type="NCBI Taxonomy" id="1070431"/>
    <lineage>
        <taxon>Bacteria</taxon>
        <taxon>Pseudomonadati</taxon>
        <taxon>Pseudomonadota</taxon>
        <taxon>Alphaproteobacteria</taxon>
        <taxon>Sphingomonadales</taxon>
        <taxon>Sphingosinicellaceae</taxon>
        <taxon>Polymorphobacter</taxon>
    </lineage>
</organism>
<dbReference type="Pfam" id="PF09278">
    <property type="entry name" value="MerR-DNA-bind"/>
    <property type="match status" value="1"/>
</dbReference>
<keyword evidence="3" id="KW-0804">Transcription</keyword>
<evidence type="ECO:0000313" key="6">
    <source>
        <dbReference type="EMBL" id="MBB6226066.1"/>
    </source>
</evidence>
<dbReference type="PANTHER" id="PTHR30204">
    <property type="entry name" value="REDOX-CYCLING DRUG-SENSING TRANSCRIPTIONAL ACTIVATOR SOXR"/>
    <property type="match status" value="1"/>
</dbReference>
<evidence type="ECO:0000256" key="1">
    <source>
        <dbReference type="ARBA" id="ARBA00023015"/>
    </source>
</evidence>
<dbReference type="Pfam" id="PF00376">
    <property type="entry name" value="MerR"/>
    <property type="match status" value="1"/>
</dbReference>
<dbReference type="SUPFAM" id="SSF46955">
    <property type="entry name" value="Putative DNA-binding domain"/>
    <property type="match status" value="1"/>
</dbReference>
<dbReference type="InterPro" id="IPR047057">
    <property type="entry name" value="MerR_fam"/>
</dbReference>
<evidence type="ECO:0000256" key="4">
    <source>
        <dbReference type="SAM" id="Coils"/>
    </source>
</evidence>
<dbReference type="Proteomes" id="UP000538147">
    <property type="component" value="Unassembled WGS sequence"/>
</dbReference>
<dbReference type="GO" id="GO:0003677">
    <property type="term" value="F:DNA binding"/>
    <property type="evidence" value="ECO:0007669"/>
    <property type="project" value="UniProtKB-KW"/>
</dbReference>
<reference evidence="6 7" key="1">
    <citation type="submission" date="2020-08" db="EMBL/GenBank/DDBJ databases">
        <title>Genomic Encyclopedia of Type Strains, Phase IV (KMG-IV): sequencing the most valuable type-strain genomes for metagenomic binning, comparative biology and taxonomic classification.</title>
        <authorList>
            <person name="Goeker M."/>
        </authorList>
    </citation>
    <scope>NUCLEOTIDE SEQUENCE [LARGE SCALE GENOMIC DNA]</scope>
    <source>
        <strain evidence="6 7">DSM 102189</strain>
    </source>
</reference>
<dbReference type="AlphaFoldDB" id="A0A841L160"/>
<proteinExistence type="predicted"/>
<dbReference type="GO" id="GO:0003700">
    <property type="term" value="F:DNA-binding transcription factor activity"/>
    <property type="evidence" value="ECO:0007669"/>
    <property type="project" value="InterPro"/>
</dbReference>
<dbReference type="RefSeq" id="WP_184194012.1">
    <property type="nucleotide sequence ID" value="NZ_BMOX01000054.1"/>
</dbReference>
<evidence type="ECO:0000256" key="2">
    <source>
        <dbReference type="ARBA" id="ARBA00023125"/>
    </source>
</evidence>
<feature type="coiled-coil region" evidence="4">
    <location>
        <begin position="81"/>
        <end position="108"/>
    </location>
</feature>
<dbReference type="EMBL" id="JACIIV010000001">
    <property type="protein sequence ID" value="MBB6226066.1"/>
    <property type="molecule type" value="Genomic_DNA"/>
</dbReference>
<gene>
    <name evidence="6" type="ORF">FHS79_000217</name>
</gene>
<evidence type="ECO:0000256" key="3">
    <source>
        <dbReference type="ARBA" id="ARBA00023163"/>
    </source>
</evidence>
<accession>A0A841L160</accession>
<sequence length="129" mass="14098">MKIGEIARASGISPRMIRHYESLGLIPNPGREASNYRSYAATDLDRLRFIRRARDLGFPLPEIASLISLWQNPSRASAEVKALALARARTLQTQVAELEAMRASLEALAAACHGDDQPECAILSTLAKP</sequence>
<name>A0A841L160_9SPHN</name>
<keyword evidence="1" id="KW-0805">Transcription regulation</keyword>